<dbReference type="Pfam" id="PF07136">
    <property type="entry name" value="DUF1385"/>
    <property type="match status" value="1"/>
</dbReference>
<protein>
    <submittedName>
        <fullName evidence="2">DUF1385 domain-containing protein</fullName>
    </submittedName>
</protein>
<feature type="transmembrane region" description="Helical" evidence="1">
    <location>
        <begin position="156"/>
        <end position="173"/>
    </location>
</feature>
<dbReference type="PANTHER" id="PTHR42867">
    <property type="entry name" value="MEMBRANE PROTEIN-RELATED"/>
    <property type="match status" value="1"/>
</dbReference>
<feature type="transmembrane region" description="Helical" evidence="1">
    <location>
        <begin position="217"/>
        <end position="235"/>
    </location>
</feature>
<name>A0ABY7BMR0_9FIRM</name>
<evidence type="ECO:0000313" key="2">
    <source>
        <dbReference type="EMBL" id="WAM33167.1"/>
    </source>
</evidence>
<keyword evidence="1" id="KW-0472">Membrane</keyword>
<accession>A0ABY7BMR0</accession>
<evidence type="ECO:0000313" key="3">
    <source>
        <dbReference type="Proteomes" id="UP001164909"/>
    </source>
</evidence>
<dbReference type="InterPro" id="IPR010787">
    <property type="entry name" value="DUF1385"/>
</dbReference>
<reference evidence="2" key="1">
    <citation type="submission" date="2022-12" db="EMBL/GenBank/DDBJ databases">
        <authorList>
            <person name="Bing R.G."/>
            <person name="Willard D.J."/>
            <person name="Manesh M.J.H."/>
            <person name="Laemthong T."/>
            <person name="Crosby J.R."/>
            <person name="Kelly R.M."/>
        </authorList>
    </citation>
    <scope>NUCLEOTIDE SEQUENCE</scope>
    <source>
        <strain evidence="2">DSM 8990</strain>
    </source>
</reference>
<evidence type="ECO:0000256" key="1">
    <source>
        <dbReference type="SAM" id="Phobius"/>
    </source>
</evidence>
<keyword evidence="1" id="KW-1133">Transmembrane helix</keyword>
<sequence length="317" mass="36867">MKMKMKKTTIGGMALIEGIMMKGPKKISVVVRKPNGELYKEVKDLTIDDTSTFKRIPFIRGIFILFEQMVLGTKALMKSADIAMEDLPQEEKEKQKDFFDKLFEKKFFEKIGITDIAIYFSVILSMVLGVLLFFYIPTWSVEIFRKIEMSNFGKNMIEGIVRVIIFILYLMLASQMKEIKRVFEYHGAEHKTIFAYEHGCELKVENVKKFSTHHPRCGTSFLFIVIIVSIIVFTFSGWQSVWLRMIIRLLLLPVIVGVSYEIIRWAGRSESLFARIVSYPGLWFQNITTREPDEKQIEVAIEALKEVIPEDKSLDEW</sequence>
<proteinExistence type="predicted"/>
<gene>
    <name evidence="2" type="ORF">OTK00_001642</name>
</gene>
<dbReference type="Proteomes" id="UP001164909">
    <property type="component" value="Chromosome"/>
</dbReference>
<keyword evidence="3" id="KW-1185">Reference proteome</keyword>
<feature type="transmembrane region" description="Helical" evidence="1">
    <location>
        <begin position="116"/>
        <end position="136"/>
    </location>
</feature>
<dbReference type="EMBL" id="CP113865">
    <property type="protein sequence ID" value="WAM33167.1"/>
    <property type="molecule type" value="Genomic_DNA"/>
</dbReference>
<organism evidence="2 3">
    <name type="scientific">Caldicellulosiruptor morganii</name>
    <dbReference type="NCBI Taxonomy" id="1387555"/>
    <lineage>
        <taxon>Bacteria</taxon>
        <taxon>Bacillati</taxon>
        <taxon>Bacillota</taxon>
        <taxon>Bacillota incertae sedis</taxon>
        <taxon>Caldicellulosiruptorales</taxon>
        <taxon>Caldicellulosiruptoraceae</taxon>
        <taxon>Caldicellulosiruptor</taxon>
    </lineage>
</organism>
<dbReference type="PANTHER" id="PTHR42867:SF1">
    <property type="entry name" value="MEMBRANE PROTEIN-RELATED"/>
    <property type="match status" value="1"/>
</dbReference>
<keyword evidence="1" id="KW-0812">Transmembrane</keyword>